<dbReference type="AlphaFoldDB" id="S5MKA0"/>
<reference evidence="1 2" key="1">
    <citation type="journal article" date="2013" name="Genome Biol. Evol.">
        <title>Comparison of metabolic capacities and inference of gene content evolution in mosquito-associated Spiroplasma diminutum and S. taiwanense.</title>
        <authorList>
            <person name="Lo W.S."/>
            <person name="Ku C."/>
            <person name="Chen L.L."/>
            <person name="Chang T.H."/>
            <person name="Kuo C.H."/>
        </authorList>
    </citation>
    <scope>NUCLEOTIDE SEQUENCE [LARGE SCALE GENOMIC DNA]</scope>
    <source>
        <strain evidence="1">CUAS-1</strain>
    </source>
</reference>
<dbReference type="KEGG" id="sdi:SDIMI_v3c07010"/>
<dbReference type="Proteomes" id="UP000014983">
    <property type="component" value="Chromosome"/>
</dbReference>
<dbReference type="InParanoid" id="S5MKA0"/>
<name>S5MKA0_9MOLU</name>
<organism evidence="1 2">
    <name type="scientific">Spiroplasma diminutum CUAS-1</name>
    <dbReference type="NCBI Taxonomy" id="1276221"/>
    <lineage>
        <taxon>Bacteria</taxon>
        <taxon>Bacillati</taxon>
        <taxon>Mycoplasmatota</taxon>
        <taxon>Mollicutes</taxon>
        <taxon>Entomoplasmatales</taxon>
        <taxon>Spiroplasmataceae</taxon>
        <taxon>Spiroplasma</taxon>
    </lineage>
</organism>
<keyword evidence="2" id="KW-1185">Reference proteome</keyword>
<dbReference type="STRING" id="1276221.SDIMI_v3c07010"/>
<accession>S5MKA0</accession>
<proteinExistence type="predicted"/>
<sequence length="258" mass="30698">MIDNTQWINHIFLDKKNIYFTDSDLNNTNNNLCSISKTNFKENLNNKADLDRCFLAHPNPIISTFEMITKTDVSILHSCKYYIQNFVVVEDIKYISYIIENKVFTKKFLSDDELIELQIITVIENNLIIKIKEEFYLTDKNFKIIKKIDYKLVDVIKIKDNYVIQKENEEIILVDLDFKFEKIIDSDKGFKKIYYLNKTNILISYLKNEVTKIYNVFTEKSEIFQKSFLKRAILLDENTLIVKKNTKNIKSDMLNLIY</sequence>
<dbReference type="EMBL" id="CP005076">
    <property type="protein sequence ID" value="AGR42405.1"/>
    <property type="molecule type" value="Genomic_DNA"/>
</dbReference>
<dbReference type="HOGENOM" id="CLU_1077311_0_0_14"/>
<evidence type="ECO:0000313" key="2">
    <source>
        <dbReference type="Proteomes" id="UP000014983"/>
    </source>
</evidence>
<gene>
    <name evidence="1" type="ORF">SDIMI_v3c07010</name>
</gene>
<evidence type="ECO:0000313" key="1">
    <source>
        <dbReference type="EMBL" id="AGR42405.1"/>
    </source>
</evidence>
<dbReference type="PATRIC" id="fig|1276221.3.peg.703"/>
<protein>
    <submittedName>
        <fullName evidence="1">Uncharacterized protein</fullName>
    </submittedName>
</protein>